<dbReference type="InterPro" id="IPR013320">
    <property type="entry name" value="ConA-like_dom_sf"/>
</dbReference>
<reference evidence="3" key="1">
    <citation type="journal article" date="2023" name="Mol. Biol. Evol.">
        <title>Third-Generation Sequencing Reveals the Adaptive Role of the Epigenome in Three Deep-Sea Polychaetes.</title>
        <authorList>
            <person name="Perez M."/>
            <person name="Aroh O."/>
            <person name="Sun Y."/>
            <person name="Lan Y."/>
            <person name="Juniper S.K."/>
            <person name="Young C.R."/>
            <person name="Angers B."/>
            <person name="Qian P.Y."/>
        </authorList>
    </citation>
    <scope>NUCLEOTIDE SEQUENCE</scope>
    <source>
        <strain evidence="3">R07B-5</strain>
    </source>
</reference>
<sequence length="689" mass="77391">MHERKRLYRCAADIRFDDTVPSKGKILDVHLKDFSETCNCLQYQRPLTRRRPCFFVHVISLASTSQVTIGIAGPDIQDDIPPGCWNGTVGYSSSGQCYSSHKTQANTSCQKFTAGDWLGVQVTYFGKDTSTVLFLKNGVPVATRYLFEADHKHFLPTIALANGPVTLGVMWPQAVVTLPSYSERNMQHWIKSAAVSYKRKKNLFSLDDKTVGQSLVQSPCPFSKEVKMEAGQRMGFGIQYDPEQRTHSDFEDKEEQLVLCYVTVDSEIVFAHVMLQPPGGWFPRSDSTLTGLTPDDRDSPLEDRDSFQDSNRHGHKPVSGGLILDQFRMSEKLVLDIGLVYTRVTLPRQANGIHVIQFSRPLTPRDNYFDIEVKAMGDSSMVCVGIADSSFPPLTRFPGKTKDTLGYNSRDGRMYSNNKDKGNTTGKRYGKVAICGNGSEVIIDIVWQNRVSDPPVFNVTNVEHWCLPEESTVDVVNNIVYVDHGHTEVETIQAPYSLHRTLKAVKKTDLMGWGLLYPDDTKHHDAEQLVICYLTINRSVSLTRVMYQPPGGFYPVILLPPGVHRVKLNFDATIITDHPFTPEMVKQLLTTAEEMITEEERQVSNGADPEDWDSAENKGKYLRPLPITEKAVERFREKLNPSSGSEVPGLRRKTHKMANLVELMMKVNLDTNDQANHACETTSSICTIT</sequence>
<feature type="compositionally biased region" description="Basic and acidic residues" evidence="1">
    <location>
        <begin position="294"/>
        <end position="312"/>
    </location>
</feature>
<proteinExistence type="predicted"/>
<feature type="domain" description="SPRY" evidence="2">
    <location>
        <begin position="61"/>
        <end position="162"/>
    </location>
</feature>
<accession>A0AAD9NUE4</accession>
<dbReference type="SUPFAM" id="SSF49899">
    <property type="entry name" value="Concanavalin A-like lectins/glucanases"/>
    <property type="match status" value="1"/>
</dbReference>
<dbReference type="EMBL" id="JAODUO010000337">
    <property type="protein sequence ID" value="KAK2182755.1"/>
    <property type="molecule type" value="Genomic_DNA"/>
</dbReference>
<protein>
    <recommendedName>
        <fullName evidence="2">SPRY domain-containing protein</fullName>
    </recommendedName>
</protein>
<organism evidence="3 4">
    <name type="scientific">Ridgeia piscesae</name>
    <name type="common">Tubeworm</name>
    <dbReference type="NCBI Taxonomy" id="27915"/>
    <lineage>
        <taxon>Eukaryota</taxon>
        <taxon>Metazoa</taxon>
        <taxon>Spiralia</taxon>
        <taxon>Lophotrochozoa</taxon>
        <taxon>Annelida</taxon>
        <taxon>Polychaeta</taxon>
        <taxon>Sedentaria</taxon>
        <taxon>Canalipalpata</taxon>
        <taxon>Sabellida</taxon>
        <taxon>Siboglinidae</taxon>
        <taxon>Ridgeia</taxon>
    </lineage>
</organism>
<dbReference type="InterPro" id="IPR003877">
    <property type="entry name" value="SPRY_dom"/>
</dbReference>
<gene>
    <name evidence="3" type="ORF">NP493_337g00013</name>
</gene>
<evidence type="ECO:0000256" key="1">
    <source>
        <dbReference type="SAM" id="MobiDB-lite"/>
    </source>
</evidence>
<comment type="caution">
    <text evidence="3">The sequence shown here is derived from an EMBL/GenBank/DDBJ whole genome shotgun (WGS) entry which is preliminary data.</text>
</comment>
<dbReference type="Gene3D" id="2.60.120.920">
    <property type="match status" value="2"/>
</dbReference>
<name>A0AAD9NUE4_RIDPI</name>
<keyword evidence="4" id="KW-1185">Reference proteome</keyword>
<evidence type="ECO:0000259" key="2">
    <source>
        <dbReference type="Pfam" id="PF00622"/>
    </source>
</evidence>
<dbReference type="Proteomes" id="UP001209878">
    <property type="component" value="Unassembled WGS sequence"/>
</dbReference>
<dbReference type="InterPro" id="IPR043136">
    <property type="entry name" value="B30.2/SPRY_sf"/>
</dbReference>
<dbReference type="AlphaFoldDB" id="A0AAD9NUE4"/>
<feature type="region of interest" description="Disordered" evidence="1">
    <location>
        <begin position="284"/>
        <end position="315"/>
    </location>
</feature>
<dbReference type="Pfam" id="PF00622">
    <property type="entry name" value="SPRY"/>
    <property type="match status" value="1"/>
</dbReference>
<evidence type="ECO:0000313" key="4">
    <source>
        <dbReference type="Proteomes" id="UP001209878"/>
    </source>
</evidence>
<evidence type="ECO:0000313" key="3">
    <source>
        <dbReference type="EMBL" id="KAK2182755.1"/>
    </source>
</evidence>